<evidence type="ECO:0000256" key="3">
    <source>
        <dbReference type="ARBA" id="ARBA00023163"/>
    </source>
</evidence>
<keyword evidence="4" id="KW-0472">Membrane</keyword>
<dbReference type="PANTHER" id="PTHR43280:SF2">
    <property type="entry name" value="HTH-TYPE TRANSCRIPTIONAL REGULATOR EXSA"/>
    <property type="match status" value="1"/>
</dbReference>
<dbReference type="Pfam" id="PF12833">
    <property type="entry name" value="HTH_18"/>
    <property type="match status" value="1"/>
</dbReference>
<dbReference type="RefSeq" id="WP_144851543.1">
    <property type="nucleotide sequence ID" value="NZ_VNJI01000035.1"/>
</dbReference>
<feature type="domain" description="HTH araC/xylS-type" evidence="5">
    <location>
        <begin position="572"/>
        <end position="670"/>
    </location>
</feature>
<dbReference type="InterPro" id="IPR009057">
    <property type="entry name" value="Homeodomain-like_sf"/>
</dbReference>
<feature type="transmembrane region" description="Helical" evidence="4">
    <location>
        <begin position="292"/>
        <end position="315"/>
    </location>
</feature>
<evidence type="ECO:0000313" key="7">
    <source>
        <dbReference type="Proteomes" id="UP000317036"/>
    </source>
</evidence>
<dbReference type="AlphaFoldDB" id="A0A559K616"/>
<comment type="caution">
    <text evidence="6">The sequence shown here is derived from an EMBL/GenBank/DDBJ whole genome shotgun (WGS) entry which is preliminary data.</text>
</comment>
<dbReference type="EMBL" id="VNJI01000035">
    <property type="protein sequence ID" value="TVY07547.1"/>
    <property type="molecule type" value="Genomic_DNA"/>
</dbReference>
<keyword evidence="1" id="KW-0805">Transcription regulation</keyword>
<organism evidence="6 7">
    <name type="scientific">Paenibacillus cremeus</name>
    <dbReference type="NCBI Taxonomy" id="2163881"/>
    <lineage>
        <taxon>Bacteria</taxon>
        <taxon>Bacillati</taxon>
        <taxon>Bacillota</taxon>
        <taxon>Bacilli</taxon>
        <taxon>Bacillales</taxon>
        <taxon>Paenibacillaceae</taxon>
        <taxon>Paenibacillus</taxon>
    </lineage>
</organism>
<dbReference type="PRINTS" id="PR00032">
    <property type="entry name" value="HTHARAC"/>
</dbReference>
<dbReference type="InterPro" id="IPR018060">
    <property type="entry name" value="HTH_AraC"/>
</dbReference>
<keyword evidence="4" id="KW-1133">Transmembrane helix</keyword>
<dbReference type="Gene3D" id="3.30.450.20">
    <property type="entry name" value="PAS domain"/>
    <property type="match status" value="1"/>
</dbReference>
<dbReference type="OrthoDB" id="1975037at2"/>
<accession>A0A559K616</accession>
<dbReference type="GO" id="GO:0043565">
    <property type="term" value="F:sequence-specific DNA binding"/>
    <property type="evidence" value="ECO:0007669"/>
    <property type="project" value="InterPro"/>
</dbReference>
<dbReference type="GO" id="GO:0003700">
    <property type="term" value="F:DNA-binding transcription factor activity"/>
    <property type="evidence" value="ECO:0007669"/>
    <property type="project" value="InterPro"/>
</dbReference>
<evidence type="ECO:0000313" key="6">
    <source>
        <dbReference type="EMBL" id="TVY07547.1"/>
    </source>
</evidence>
<gene>
    <name evidence="6" type="ORF">FPZ49_23340</name>
</gene>
<protein>
    <submittedName>
        <fullName evidence="6">AraC family transcriptional regulator</fullName>
    </submittedName>
</protein>
<dbReference type="SMART" id="SM00342">
    <property type="entry name" value="HTH_ARAC"/>
    <property type="match status" value="1"/>
</dbReference>
<keyword evidence="7" id="KW-1185">Reference proteome</keyword>
<dbReference type="Proteomes" id="UP000317036">
    <property type="component" value="Unassembled WGS sequence"/>
</dbReference>
<evidence type="ECO:0000256" key="2">
    <source>
        <dbReference type="ARBA" id="ARBA00023125"/>
    </source>
</evidence>
<sequence>MRGLNIKKLIGTSLNLRSRMMLLTLVVAAVPTLAVGISSYLFSASTLQDEVNRAHMQLLENTSSNIDRELQNIQESTLQMLFHPLFSNEALQHVKDKELEFNMQVYQFFSTFQSNHNLIMDVSLYVKDNYLLSSSSGLFKITPIYDRNKLNTSIGLDKAFEWQNTVYHVRENDTAKGITFICKAPLQALNPIGLILVRIDEKLFQNALKRSTVYPGQMTAIIDQDGKSVAYSSVSEFPKELLELTKANNGDTHKLNYMWNGKQYLVTSLTSAYTGWQYIDMIPSRELNSKSIGIGVITVVVLAIVLLFALVFTFVGTRWVYRPVANLMSFIRRDSEIHAADEDEFGYVKQRWLALEDETKKLQHQIFRQLPMIQESFVMQTLQGQYMHYTQSELESLFQRYGLPQEALFTIFIVGYDWSLSAEGKFSDQDRDLIIFAMKNIIDDLVHVNERYFQGISVNMLNDRLAVLLWDRIDAEASTKTIDPAAWNASIKEFVDQASIFLSEYLRLPVTAGLGSPTLQISELSQVYRQAVSALYSSMTAKTERLTGSDNPFVETSGPFKVELEQHEQTIDRVIAYIHDHYDVDLSQDQCARDFGISRTHLSKLFKKFKRISFSDYVTQVRMEKAKEMLRETDTPVTEISEKVGYLHTQNFIRVFKKVVGVTPGQFREDHQ</sequence>
<dbReference type="SUPFAM" id="SSF46689">
    <property type="entry name" value="Homeodomain-like"/>
    <property type="match status" value="2"/>
</dbReference>
<dbReference type="InterPro" id="IPR020449">
    <property type="entry name" value="Tscrpt_reg_AraC-type_HTH"/>
</dbReference>
<keyword evidence="2" id="KW-0238">DNA-binding</keyword>
<dbReference type="PANTHER" id="PTHR43280">
    <property type="entry name" value="ARAC-FAMILY TRANSCRIPTIONAL REGULATOR"/>
    <property type="match status" value="1"/>
</dbReference>
<dbReference type="Gene3D" id="1.10.10.60">
    <property type="entry name" value="Homeodomain-like"/>
    <property type="match status" value="2"/>
</dbReference>
<proteinExistence type="predicted"/>
<name>A0A559K616_9BACL</name>
<evidence type="ECO:0000259" key="5">
    <source>
        <dbReference type="PROSITE" id="PS01124"/>
    </source>
</evidence>
<reference evidence="6 7" key="1">
    <citation type="submission" date="2019-07" db="EMBL/GenBank/DDBJ databases">
        <authorList>
            <person name="Kim J."/>
        </authorList>
    </citation>
    <scope>NUCLEOTIDE SEQUENCE [LARGE SCALE GENOMIC DNA]</scope>
    <source>
        <strain evidence="6 7">JC52</strain>
    </source>
</reference>
<keyword evidence="4" id="KW-0812">Transmembrane</keyword>
<dbReference type="PROSITE" id="PS00041">
    <property type="entry name" value="HTH_ARAC_FAMILY_1"/>
    <property type="match status" value="1"/>
</dbReference>
<evidence type="ECO:0000256" key="4">
    <source>
        <dbReference type="SAM" id="Phobius"/>
    </source>
</evidence>
<dbReference type="PROSITE" id="PS01124">
    <property type="entry name" value="HTH_ARAC_FAMILY_2"/>
    <property type="match status" value="1"/>
</dbReference>
<evidence type="ECO:0000256" key="1">
    <source>
        <dbReference type="ARBA" id="ARBA00023015"/>
    </source>
</evidence>
<dbReference type="InterPro" id="IPR018062">
    <property type="entry name" value="HTH_AraC-typ_CS"/>
</dbReference>
<keyword evidence="3" id="KW-0804">Transcription</keyword>